<evidence type="ECO:0000259" key="7">
    <source>
        <dbReference type="Pfam" id="PF04316"/>
    </source>
</evidence>
<dbReference type="NCBIfam" id="TIGR03824">
    <property type="entry name" value="FlgM_jcvi"/>
    <property type="match status" value="1"/>
</dbReference>
<gene>
    <name evidence="8" type="ORF">HNQ34_001355</name>
</gene>
<dbReference type="RefSeq" id="WP_183252824.1">
    <property type="nucleotide sequence ID" value="NZ_JACHEP010000004.1"/>
</dbReference>
<evidence type="ECO:0000256" key="3">
    <source>
        <dbReference type="ARBA" id="ARBA00022491"/>
    </source>
</evidence>
<keyword evidence="8" id="KW-0969">Cilium</keyword>
<keyword evidence="6" id="KW-0804">Transcription</keyword>
<keyword evidence="8" id="KW-0966">Cell projection</keyword>
<keyword evidence="8" id="KW-0282">Flagellum</keyword>
<keyword evidence="9" id="KW-1185">Reference proteome</keyword>
<evidence type="ECO:0000256" key="2">
    <source>
        <dbReference type="ARBA" id="ARBA00017823"/>
    </source>
</evidence>
<keyword evidence="5" id="KW-0805">Transcription regulation</keyword>
<evidence type="ECO:0000256" key="1">
    <source>
        <dbReference type="ARBA" id="ARBA00005322"/>
    </source>
</evidence>
<dbReference type="InterPro" id="IPR035890">
    <property type="entry name" value="Anti-sigma-28_factor_FlgM_sf"/>
</dbReference>
<evidence type="ECO:0000313" key="8">
    <source>
        <dbReference type="EMBL" id="MBB5324262.1"/>
    </source>
</evidence>
<accession>A0A7W8IR20</accession>
<evidence type="ECO:0000256" key="6">
    <source>
        <dbReference type="ARBA" id="ARBA00023163"/>
    </source>
</evidence>
<feature type="domain" description="Anti-sigma-28 factor FlgM C-terminal" evidence="7">
    <location>
        <begin position="32"/>
        <end position="82"/>
    </location>
</feature>
<dbReference type="InterPro" id="IPR031316">
    <property type="entry name" value="FlgM_C"/>
</dbReference>
<comment type="caution">
    <text evidence="8">The sequence shown here is derived from an EMBL/GenBank/DDBJ whole genome shotgun (WGS) entry which is preliminary data.</text>
</comment>
<evidence type="ECO:0000313" key="9">
    <source>
        <dbReference type="Proteomes" id="UP000520011"/>
    </source>
</evidence>
<dbReference type="SUPFAM" id="SSF101498">
    <property type="entry name" value="Anti-sigma factor FlgM"/>
    <property type="match status" value="1"/>
</dbReference>
<dbReference type="InterPro" id="IPR007412">
    <property type="entry name" value="FlgM"/>
</dbReference>
<keyword evidence="3" id="KW-0678">Repressor</keyword>
<evidence type="ECO:0000256" key="5">
    <source>
        <dbReference type="ARBA" id="ARBA00023015"/>
    </source>
</evidence>
<dbReference type="GO" id="GO:0045892">
    <property type="term" value="P:negative regulation of DNA-templated transcription"/>
    <property type="evidence" value="ECO:0007669"/>
    <property type="project" value="InterPro"/>
</dbReference>
<keyword evidence="4" id="KW-1005">Bacterial flagellum biogenesis</keyword>
<dbReference type="GO" id="GO:0044781">
    <property type="term" value="P:bacterial-type flagellum organization"/>
    <property type="evidence" value="ECO:0007669"/>
    <property type="project" value="UniProtKB-KW"/>
</dbReference>
<protein>
    <recommendedName>
        <fullName evidence="2">Negative regulator of flagellin synthesis</fullName>
    </recommendedName>
</protein>
<dbReference type="EMBL" id="JACHEP010000004">
    <property type="protein sequence ID" value="MBB5324262.1"/>
    <property type="molecule type" value="Genomic_DNA"/>
</dbReference>
<organism evidence="8 9">
    <name type="scientific">Anoxybacteroides tepidamans</name>
    <dbReference type="NCBI Taxonomy" id="265948"/>
    <lineage>
        <taxon>Bacteria</taxon>
        <taxon>Bacillati</taxon>
        <taxon>Bacillota</taxon>
        <taxon>Bacilli</taxon>
        <taxon>Bacillales</taxon>
        <taxon>Anoxybacillaceae</taxon>
        <taxon>Anoxybacteroides</taxon>
    </lineage>
</organism>
<proteinExistence type="inferred from homology"/>
<sequence>MNIHRIGSMNVNPYQRQINKTEQAAKLTGKKDKVEISQAAKELQEASKLEAARQEKVEQLKQQVQAGTYTVDAKAVAESILNYYFNK</sequence>
<name>A0A7W8IR20_9BACL</name>
<dbReference type="Proteomes" id="UP000520011">
    <property type="component" value="Unassembled WGS sequence"/>
</dbReference>
<dbReference type="AlphaFoldDB" id="A0A7W8IR20"/>
<dbReference type="Pfam" id="PF04316">
    <property type="entry name" value="FlgM"/>
    <property type="match status" value="1"/>
</dbReference>
<reference evidence="8 9" key="1">
    <citation type="submission" date="2020-08" db="EMBL/GenBank/DDBJ databases">
        <title>Genomic Encyclopedia of Type Strains, Phase IV (KMG-IV): sequencing the most valuable type-strain genomes for metagenomic binning, comparative biology and taxonomic classification.</title>
        <authorList>
            <person name="Goeker M."/>
        </authorList>
    </citation>
    <scope>NUCLEOTIDE SEQUENCE [LARGE SCALE GENOMIC DNA]</scope>
    <source>
        <strain evidence="8 9">DSM 16325</strain>
    </source>
</reference>
<evidence type="ECO:0000256" key="4">
    <source>
        <dbReference type="ARBA" id="ARBA00022795"/>
    </source>
</evidence>
<comment type="similarity">
    <text evidence="1">Belongs to the FlgM family.</text>
</comment>